<keyword evidence="1" id="KW-0378">Hydrolase</keyword>
<feature type="non-terminal residue" evidence="1">
    <location>
        <position position="137"/>
    </location>
</feature>
<evidence type="ECO:0000313" key="1">
    <source>
        <dbReference type="EMBL" id="RWS03995.1"/>
    </source>
</evidence>
<dbReference type="SUPFAM" id="SSF75304">
    <property type="entry name" value="Amidase signature (AS) enzymes"/>
    <property type="match status" value="1"/>
</dbReference>
<dbReference type="InterPro" id="IPR036928">
    <property type="entry name" value="AS_sf"/>
</dbReference>
<dbReference type="OrthoDB" id="6512515at2759"/>
<keyword evidence="3" id="KW-1185">Reference proteome</keyword>
<dbReference type="EMBL" id="NCKU01005957">
    <property type="protein sequence ID" value="RWS03995.1"/>
    <property type="molecule type" value="Genomic_DNA"/>
</dbReference>
<accession>A0A3S3P2X3</accession>
<dbReference type="Proteomes" id="UP000285301">
    <property type="component" value="Unassembled WGS sequence"/>
</dbReference>
<reference evidence="1" key="2">
    <citation type="submission" date="2018-11" db="EMBL/GenBank/DDBJ databases">
        <title>Trombidioid mite genomics.</title>
        <authorList>
            <person name="Dong X."/>
        </authorList>
    </citation>
    <scope>NUCLEOTIDE SEQUENCE</scope>
    <source>
        <strain evidence="1">UoL-WK</strain>
    </source>
</reference>
<proteinExistence type="predicted"/>
<dbReference type="EMBL" id="NCKU01002390">
    <property type="protein sequence ID" value="RWS09677.1"/>
    <property type="molecule type" value="Genomic_DNA"/>
</dbReference>
<dbReference type="PANTHER" id="PTHR43372">
    <property type="entry name" value="FATTY-ACID AMIDE HYDROLASE"/>
    <property type="match status" value="1"/>
</dbReference>
<evidence type="ECO:0000313" key="3">
    <source>
        <dbReference type="Proteomes" id="UP000285301"/>
    </source>
</evidence>
<dbReference type="GO" id="GO:0016787">
    <property type="term" value="F:hydrolase activity"/>
    <property type="evidence" value="ECO:0007669"/>
    <property type="project" value="UniProtKB-KW"/>
</dbReference>
<gene>
    <name evidence="1" type="ORF">B4U79_06953</name>
    <name evidence="2" type="ORF">B4U79_14604</name>
</gene>
<dbReference type="Gene3D" id="3.90.1300.10">
    <property type="entry name" value="Amidase signature (AS) domain"/>
    <property type="match status" value="1"/>
</dbReference>
<protein>
    <submittedName>
        <fullName evidence="1">Fatty-acid amide hydrolase 2-like protein</fullName>
    </submittedName>
</protein>
<dbReference type="AlphaFoldDB" id="A0A3S3P2X3"/>
<sequence length="137" mass="15118">MMTKATSSSSSSPFDDGEFNLPLEILRKLLGRSSHIASALSMFVYLKQQLVDILGDDGVLVYPCYPNINVKHDSPTLLWHNLCYTTVFNVTNLPVTQCTFGLNKNGLPVGFQVAANELNDHLTIAIAEEIEKVFGGW</sequence>
<dbReference type="PANTHER" id="PTHR43372:SF4">
    <property type="entry name" value="FATTY-ACID AMIDE HYDROLASE 2"/>
    <property type="match status" value="1"/>
</dbReference>
<evidence type="ECO:0000313" key="2">
    <source>
        <dbReference type="EMBL" id="RWS09677.1"/>
    </source>
</evidence>
<dbReference type="STRING" id="1965070.A0A3S3P2X3"/>
<comment type="caution">
    <text evidence="1">The sequence shown here is derived from an EMBL/GenBank/DDBJ whole genome shotgun (WGS) entry which is preliminary data.</text>
</comment>
<name>A0A3S3P2X3_9ACAR</name>
<organism evidence="1 3">
    <name type="scientific">Dinothrombium tinctorium</name>
    <dbReference type="NCBI Taxonomy" id="1965070"/>
    <lineage>
        <taxon>Eukaryota</taxon>
        <taxon>Metazoa</taxon>
        <taxon>Ecdysozoa</taxon>
        <taxon>Arthropoda</taxon>
        <taxon>Chelicerata</taxon>
        <taxon>Arachnida</taxon>
        <taxon>Acari</taxon>
        <taxon>Acariformes</taxon>
        <taxon>Trombidiformes</taxon>
        <taxon>Prostigmata</taxon>
        <taxon>Anystina</taxon>
        <taxon>Parasitengona</taxon>
        <taxon>Trombidioidea</taxon>
        <taxon>Trombidiidae</taxon>
        <taxon>Dinothrombium</taxon>
    </lineage>
</organism>
<reference evidence="1 3" key="1">
    <citation type="journal article" date="2018" name="Gigascience">
        <title>Genomes of trombidid mites reveal novel predicted allergens and laterally-transferred genes associated with secondary metabolism.</title>
        <authorList>
            <person name="Dong X."/>
            <person name="Chaisiri K."/>
            <person name="Xia D."/>
            <person name="Armstrong S.D."/>
            <person name="Fang Y."/>
            <person name="Donnelly M.J."/>
            <person name="Kadowaki T."/>
            <person name="McGarry J.W."/>
            <person name="Darby A.C."/>
            <person name="Makepeace B.L."/>
        </authorList>
    </citation>
    <scope>NUCLEOTIDE SEQUENCE [LARGE SCALE GENOMIC DNA]</scope>
    <source>
        <strain evidence="1">UoL-WK</strain>
    </source>
</reference>
<dbReference type="GO" id="GO:0012505">
    <property type="term" value="C:endomembrane system"/>
    <property type="evidence" value="ECO:0007669"/>
    <property type="project" value="TreeGrafter"/>
</dbReference>
<dbReference type="InterPro" id="IPR052739">
    <property type="entry name" value="FAAH2"/>
</dbReference>